<proteinExistence type="predicted"/>
<dbReference type="Proteomes" id="UP000886833">
    <property type="component" value="Unassembled WGS sequence"/>
</dbReference>
<dbReference type="AlphaFoldDB" id="A0A9D1KBA1"/>
<evidence type="ECO:0000313" key="2">
    <source>
        <dbReference type="EMBL" id="HIT38113.1"/>
    </source>
</evidence>
<dbReference type="Pfam" id="PF20008">
    <property type="entry name" value="DUF6429"/>
    <property type="match status" value="1"/>
</dbReference>
<accession>A0A9D1KBA1</accession>
<dbReference type="InterPro" id="IPR045489">
    <property type="entry name" value="DUF6429"/>
</dbReference>
<gene>
    <name evidence="2" type="ORF">IAB59_06530</name>
</gene>
<reference evidence="2" key="1">
    <citation type="submission" date="2020-10" db="EMBL/GenBank/DDBJ databases">
        <authorList>
            <person name="Gilroy R."/>
        </authorList>
    </citation>
    <scope>NUCLEOTIDE SEQUENCE</scope>
    <source>
        <strain evidence="2">CHK195-26880</strain>
    </source>
</reference>
<comment type="caution">
    <text evidence="2">The sequence shown here is derived from an EMBL/GenBank/DDBJ whole genome shotgun (WGS) entry which is preliminary data.</text>
</comment>
<reference evidence="2" key="2">
    <citation type="journal article" date="2021" name="PeerJ">
        <title>Extensive microbial diversity within the chicken gut microbiome revealed by metagenomics and culture.</title>
        <authorList>
            <person name="Gilroy R."/>
            <person name="Ravi A."/>
            <person name="Getino M."/>
            <person name="Pursley I."/>
            <person name="Horton D.L."/>
            <person name="Alikhan N.F."/>
            <person name="Baker D."/>
            <person name="Gharbi K."/>
            <person name="Hall N."/>
            <person name="Watson M."/>
            <person name="Adriaenssens E.M."/>
            <person name="Foster-Nyarko E."/>
            <person name="Jarju S."/>
            <person name="Secka A."/>
            <person name="Antonio M."/>
            <person name="Oren A."/>
            <person name="Chaudhuri R.R."/>
            <person name="La Ragione R."/>
            <person name="Hildebrand F."/>
            <person name="Pallen M.J."/>
        </authorList>
    </citation>
    <scope>NUCLEOTIDE SEQUENCE</scope>
    <source>
        <strain evidence="2">CHK195-26880</strain>
    </source>
</reference>
<sequence length="86" mass="10294">MEKNIEELTLLLMYLTSWDEKGFIRDKNDEIKEEKVKTCWKGYSFDVINKLTDENYLYFSKGKSITLTHEGELLAEKLMDKYLKMD</sequence>
<protein>
    <submittedName>
        <fullName evidence="2">Transposase</fullName>
    </submittedName>
</protein>
<evidence type="ECO:0000313" key="3">
    <source>
        <dbReference type="Proteomes" id="UP000886833"/>
    </source>
</evidence>
<dbReference type="EMBL" id="DVKQ01000083">
    <property type="protein sequence ID" value="HIT38113.1"/>
    <property type="molecule type" value="Genomic_DNA"/>
</dbReference>
<evidence type="ECO:0000259" key="1">
    <source>
        <dbReference type="Pfam" id="PF20008"/>
    </source>
</evidence>
<organism evidence="2 3">
    <name type="scientific">Candidatus Onthousia faecipullorum</name>
    <dbReference type="NCBI Taxonomy" id="2840887"/>
    <lineage>
        <taxon>Bacteria</taxon>
        <taxon>Bacillati</taxon>
        <taxon>Bacillota</taxon>
        <taxon>Bacilli</taxon>
        <taxon>Candidatus Onthousia</taxon>
    </lineage>
</organism>
<name>A0A9D1KBA1_9FIRM</name>
<feature type="domain" description="DUF6429" evidence="1">
    <location>
        <begin position="2"/>
        <end position="83"/>
    </location>
</feature>